<evidence type="ECO:0000256" key="3">
    <source>
        <dbReference type="ARBA" id="ARBA00022679"/>
    </source>
</evidence>
<evidence type="ECO:0000313" key="15">
    <source>
        <dbReference type="EMBL" id="MCC9294235.1"/>
    </source>
</evidence>
<dbReference type="InterPro" id="IPR013264">
    <property type="entry name" value="DNAG_N"/>
</dbReference>
<dbReference type="SUPFAM" id="SSF56731">
    <property type="entry name" value="DNA primase core"/>
    <property type="match status" value="1"/>
</dbReference>
<dbReference type="InterPro" id="IPR019475">
    <property type="entry name" value="DNA_primase_DnaB-bd"/>
</dbReference>
<feature type="zinc finger region" description="CHC2-type" evidence="12">
    <location>
        <begin position="41"/>
        <end position="65"/>
    </location>
</feature>
<comment type="caution">
    <text evidence="15">The sequence shown here is derived from an EMBL/GenBank/DDBJ whole genome shotgun (WGS) entry which is preliminary data.</text>
</comment>
<accession>A0ABS8N379</accession>
<name>A0ABS8N379_9CLOT</name>
<dbReference type="CDD" id="cd03364">
    <property type="entry name" value="TOPRIM_DnaG_primases"/>
    <property type="match status" value="1"/>
</dbReference>
<evidence type="ECO:0000256" key="9">
    <source>
        <dbReference type="ARBA" id="ARBA00022842"/>
    </source>
</evidence>
<feature type="domain" description="Toprim" evidence="14">
    <location>
        <begin position="254"/>
        <end position="335"/>
    </location>
</feature>
<dbReference type="Pfam" id="PF13155">
    <property type="entry name" value="Toprim_2"/>
    <property type="match status" value="1"/>
</dbReference>
<dbReference type="InterPro" id="IPR006171">
    <property type="entry name" value="TOPRIM_dom"/>
</dbReference>
<reference evidence="15" key="1">
    <citation type="submission" date="2021-11" db="EMBL/GenBank/DDBJ databases">
        <authorList>
            <person name="Qingchun L."/>
            <person name="Dong Z."/>
            <person name="Zongwei Q."/>
            <person name="Jia Z."/>
            <person name="Duotao L."/>
        </authorList>
    </citation>
    <scope>NUCLEOTIDE SEQUENCE</scope>
    <source>
        <strain evidence="15">WLY-B-L2</strain>
    </source>
</reference>
<evidence type="ECO:0000256" key="6">
    <source>
        <dbReference type="ARBA" id="ARBA00022723"/>
    </source>
</evidence>
<dbReference type="InterPro" id="IPR050219">
    <property type="entry name" value="DnaG_primase"/>
</dbReference>
<organism evidence="15 16">
    <name type="scientific">Clostridium aromativorans</name>
    <dbReference type="NCBI Taxonomy" id="2836848"/>
    <lineage>
        <taxon>Bacteria</taxon>
        <taxon>Bacillati</taxon>
        <taxon>Bacillota</taxon>
        <taxon>Clostridia</taxon>
        <taxon>Eubacteriales</taxon>
        <taxon>Clostridiaceae</taxon>
        <taxon>Clostridium</taxon>
    </lineage>
</organism>
<keyword evidence="10 12" id="KW-0238">DNA-binding</keyword>
<evidence type="ECO:0000256" key="2">
    <source>
        <dbReference type="ARBA" id="ARBA00022515"/>
    </source>
</evidence>
<evidence type="ECO:0000256" key="5">
    <source>
        <dbReference type="ARBA" id="ARBA00022705"/>
    </source>
</evidence>
<dbReference type="Gene3D" id="3.40.1360.10">
    <property type="match status" value="1"/>
</dbReference>
<dbReference type="InterPro" id="IPR030846">
    <property type="entry name" value="DnaG_bac"/>
</dbReference>
<dbReference type="SUPFAM" id="SSF48024">
    <property type="entry name" value="N-terminal domain of DnaB helicase"/>
    <property type="match status" value="1"/>
</dbReference>
<keyword evidence="16" id="KW-1185">Reference proteome</keyword>
<keyword evidence="9" id="KW-0460">Magnesium</keyword>
<dbReference type="Gene3D" id="3.90.980.10">
    <property type="entry name" value="DNA primase, catalytic core, N-terminal domain"/>
    <property type="match status" value="1"/>
</dbReference>
<dbReference type="InterPro" id="IPR002694">
    <property type="entry name" value="Znf_CHC2"/>
</dbReference>
<evidence type="ECO:0000256" key="11">
    <source>
        <dbReference type="ARBA" id="ARBA00023163"/>
    </source>
</evidence>
<dbReference type="EC" id="2.7.7.101" evidence="12"/>
<comment type="similarity">
    <text evidence="12 13">Belongs to the DnaG primase family.</text>
</comment>
<evidence type="ECO:0000256" key="8">
    <source>
        <dbReference type="ARBA" id="ARBA00022833"/>
    </source>
</evidence>
<dbReference type="HAMAP" id="MF_00974">
    <property type="entry name" value="DNA_primase_DnaG"/>
    <property type="match status" value="1"/>
</dbReference>
<dbReference type="PROSITE" id="PS50880">
    <property type="entry name" value="TOPRIM"/>
    <property type="match status" value="1"/>
</dbReference>
<proteinExistence type="inferred from homology"/>
<dbReference type="Gene3D" id="1.10.860.10">
    <property type="entry name" value="DNAb Helicase, Chain A"/>
    <property type="match status" value="1"/>
</dbReference>
<evidence type="ECO:0000256" key="13">
    <source>
        <dbReference type="PIRNR" id="PIRNR002811"/>
    </source>
</evidence>
<dbReference type="RefSeq" id="WP_179976981.1">
    <property type="nucleotide sequence ID" value="NZ_JAJJPB010000003.1"/>
</dbReference>
<dbReference type="Pfam" id="PF10410">
    <property type="entry name" value="DnaB_bind"/>
    <property type="match status" value="1"/>
</dbReference>
<evidence type="ECO:0000313" key="16">
    <source>
        <dbReference type="Proteomes" id="UP001165422"/>
    </source>
</evidence>
<evidence type="ECO:0000256" key="1">
    <source>
        <dbReference type="ARBA" id="ARBA00022478"/>
    </source>
</evidence>
<dbReference type="Pfam" id="PF01807">
    <property type="entry name" value="Zn_ribbon_DnaG"/>
    <property type="match status" value="1"/>
</dbReference>
<comment type="domain">
    <text evidence="12">Contains an N-terminal zinc-binding domain, a central core domain that contains the primase activity, and a C-terminal DnaB-binding domain.</text>
</comment>
<keyword evidence="2 12" id="KW-0639">Primosome</keyword>
<dbReference type="InterPro" id="IPR037068">
    <property type="entry name" value="DNA_primase_core_N_sf"/>
</dbReference>
<dbReference type="SMART" id="SM00493">
    <property type="entry name" value="TOPRIM"/>
    <property type="match status" value="1"/>
</dbReference>
<protein>
    <recommendedName>
        <fullName evidence="12 13">DNA primase</fullName>
        <ecNumber evidence="12">2.7.7.101</ecNumber>
    </recommendedName>
</protein>
<keyword evidence="4 12" id="KW-0548">Nucleotidyltransferase</keyword>
<dbReference type="Proteomes" id="UP001165422">
    <property type="component" value="Unassembled WGS sequence"/>
</dbReference>
<sequence>MGCLVISEDVIQKVKDENDIVDVISESVKLKRSGRNYLGLCPFHHEKTPSFSVSRDKQIYKCFGCGEAGNVFTFIMKSKNLNFPEAVKLLADRVNIDIDFDKDNGLKKNTFQKLYELNVAAARYFFNCLKRDKRAKNYLLNRGITENTIRRFGLGYSVDSWNRMLNFLKNKGFTELDMLSAGLIVKSQKENYYDRFRNRIIFPVFNSRGKVIGFGGRVLDDSKPKYLNSPETPLFKKGINLYGLNFAIKSNFSRVLIIVEGYMDCIALHQCGITNVVASLGTALTVSQAKLMAKYADKVIISYDADTAGQMATIRGMDILKDAGLEVEVLQIPNGKDPDEFVRNNGREDFLKLVNKAVPLIEYRIESVKKNINFDSNESTVRYVEKVLEILTKVDPIEREVYLKKLSEETGIRDQVLYDMLNRDNVQKNVKKYKNMNIDTGFGQKLYLEPAYLKAERALLKLILEDERAFKYSLDKMEDKDIILESHKKIYKYIVENMEYDVKKRKTQIEARCNDIDTSKEWVKIMDTEVLYDNYDYKSLVDNFVNKIKKHRLEESEDHIISKIKEYESVGRLKESLELAQRLIEIQKRIGEMQ</sequence>
<keyword evidence="1 12" id="KW-0240">DNA-directed RNA polymerase</keyword>
<keyword evidence="7 12" id="KW-0863">Zinc-finger</keyword>
<evidence type="ECO:0000259" key="14">
    <source>
        <dbReference type="PROSITE" id="PS50880"/>
    </source>
</evidence>
<dbReference type="InterPro" id="IPR016136">
    <property type="entry name" value="DNA_helicase_N/primase_C"/>
</dbReference>
<evidence type="ECO:0000256" key="4">
    <source>
        <dbReference type="ARBA" id="ARBA00022695"/>
    </source>
</evidence>
<dbReference type="PANTHER" id="PTHR30313">
    <property type="entry name" value="DNA PRIMASE"/>
    <property type="match status" value="1"/>
</dbReference>
<dbReference type="InterPro" id="IPR036977">
    <property type="entry name" value="DNA_primase_Znf_CHC2"/>
</dbReference>
<dbReference type="InterPro" id="IPR036185">
    <property type="entry name" value="DNA_heli_DnaB-like_N_sf"/>
</dbReference>
<evidence type="ECO:0000256" key="10">
    <source>
        <dbReference type="ARBA" id="ARBA00023125"/>
    </source>
</evidence>
<dbReference type="NCBIfam" id="TIGR01391">
    <property type="entry name" value="dnaG"/>
    <property type="match status" value="1"/>
</dbReference>
<evidence type="ECO:0000256" key="7">
    <source>
        <dbReference type="ARBA" id="ARBA00022771"/>
    </source>
</evidence>
<keyword evidence="11 12" id="KW-0804">Transcription</keyword>
<gene>
    <name evidence="12 15" type="primary">dnaG</name>
    <name evidence="15" type="ORF">LN736_05035</name>
</gene>
<keyword evidence="3 12" id="KW-0808">Transferase</keyword>
<dbReference type="PANTHER" id="PTHR30313:SF2">
    <property type="entry name" value="DNA PRIMASE"/>
    <property type="match status" value="1"/>
</dbReference>
<dbReference type="Pfam" id="PF08275">
    <property type="entry name" value="DNAG_N"/>
    <property type="match status" value="1"/>
</dbReference>
<comment type="subunit">
    <text evidence="12">Monomer. Interacts with DnaB.</text>
</comment>
<comment type="cofactor">
    <cofactor evidence="12 13">
        <name>Zn(2+)</name>
        <dbReference type="ChEBI" id="CHEBI:29105"/>
    </cofactor>
    <text evidence="12 13">Binds 1 zinc ion per monomer.</text>
</comment>
<evidence type="ECO:0000256" key="12">
    <source>
        <dbReference type="HAMAP-Rule" id="MF_00974"/>
    </source>
</evidence>
<keyword evidence="5 12" id="KW-0235">DNA replication</keyword>
<comment type="function">
    <text evidence="12 13">RNA polymerase that catalyzes the synthesis of short RNA molecules used as primers for DNA polymerase during DNA replication.</text>
</comment>
<keyword evidence="6 12" id="KW-0479">Metal-binding</keyword>
<dbReference type="SMART" id="SM00400">
    <property type="entry name" value="ZnF_CHCC"/>
    <property type="match status" value="1"/>
</dbReference>
<dbReference type="SUPFAM" id="SSF57783">
    <property type="entry name" value="Zinc beta-ribbon"/>
    <property type="match status" value="1"/>
</dbReference>
<dbReference type="Gene3D" id="3.90.580.10">
    <property type="entry name" value="Zinc finger, CHC2-type domain"/>
    <property type="match status" value="1"/>
</dbReference>
<dbReference type="PIRSF" id="PIRSF002811">
    <property type="entry name" value="DnaG"/>
    <property type="match status" value="1"/>
</dbReference>
<dbReference type="InterPro" id="IPR006295">
    <property type="entry name" value="DNA_primase_DnaG"/>
</dbReference>
<dbReference type="InterPro" id="IPR034151">
    <property type="entry name" value="TOPRIM_DnaG_bac"/>
</dbReference>
<dbReference type="EMBL" id="JAJJPB010000003">
    <property type="protein sequence ID" value="MCC9294235.1"/>
    <property type="molecule type" value="Genomic_DNA"/>
</dbReference>
<comment type="catalytic activity">
    <reaction evidence="12">
        <text>ssDNA + n NTP = ssDNA/pppN(pN)n-1 hybrid + (n-1) diphosphate.</text>
        <dbReference type="EC" id="2.7.7.101"/>
    </reaction>
</comment>
<keyword evidence="8 12" id="KW-0862">Zinc</keyword>